<organism evidence="3 4">
    <name type="scientific">Enhygromyxa salina</name>
    <dbReference type="NCBI Taxonomy" id="215803"/>
    <lineage>
        <taxon>Bacteria</taxon>
        <taxon>Pseudomonadati</taxon>
        <taxon>Myxococcota</taxon>
        <taxon>Polyangia</taxon>
        <taxon>Nannocystales</taxon>
        <taxon>Nannocystaceae</taxon>
        <taxon>Enhygromyxa</taxon>
    </lineage>
</organism>
<dbReference type="InterPro" id="IPR003594">
    <property type="entry name" value="HATPase_dom"/>
</dbReference>
<dbReference type="SUPFAM" id="SSF55874">
    <property type="entry name" value="ATPase domain of HSP90 chaperone/DNA topoisomerase II/histidine kinase"/>
    <property type="match status" value="1"/>
</dbReference>
<keyword evidence="3" id="KW-0418">Kinase</keyword>
<dbReference type="InterPro" id="IPR050267">
    <property type="entry name" value="Anti-sigma-factor_SerPK"/>
</dbReference>
<accession>A0A2S9Y7J8</accession>
<reference evidence="3 4" key="1">
    <citation type="submission" date="2018-03" db="EMBL/GenBank/DDBJ databases">
        <title>Draft Genome Sequences of the Obligatory Marine Myxobacteria Enhygromyxa salina SWB005.</title>
        <authorList>
            <person name="Poehlein A."/>
            <person name="Moghaddam J.A."/>
            <person name="Harms H."/>
            <person name="Alanjari M."/>
            <person name="Koenig G.M."/>
            <person name="Daniel R."/>
            <person name="Schaeberle T.F."/>
        </authorList>
    </citation>
    <scope>NUCLEOTIDE SEQUENCE [LARGE SCALE GENOMIC DNA]</scope>
    <source>
        <strain evidence="3 4">SWB005</strain>
    </source>
</reference>
<gene>
    <name evidence="3" type="primary">rsbT_1</name>
    <name evidence="3" type="ORF">ENSA5_27550</name>
</gene>
<evidence type="ECO:0000256" key="1">
    <source>
        <dbReference type="ARBA" id="ARBA00022527"/>
    </source>
</evidence>
<dbReference type="RefSeq" id="WP_106392141.1">
    <property type="nucleotide sequence ID" value="NZ_PVNK01000136.1"/>
</dbReference>
<proteinExistence type="predicted"/>
<evidence type="ECO:0000313" key="4">
    <source>
        <dbReference type="Proteomes" id="UP000237968"/>
    </source>
</evidence>
<dbReference type="AlphaFoldDB" id="A0A2S9Y7J8"/>
<protein>
    <submittedName>
        <fullName evidence="3">Serine/threonine-protein kinase RsbT</fullName>
        <ecNumber evidence="3">2.7.11.1</ecNumber>
    </submittedName>
</protein>
<dbReference type="EC" id="2.7.11.1" evidence="3"/>
<dbReference type="GO" id="GO:0004674">
    <property type="term" value="F:protein serine/threonine kinase activity"/>
    <property type="evidence" value="ECO:0007669"/>
    <property type="project" value="UniProtKB-KW"/>
</dbReference>
<dbReference type="PANTHER" id="PTHR35526">
    <property type="entry name" value="ANTI-SIGMA-F FACTOR RSBW-RELATED"/>
    <property type="match status" value="1"/>
</dbReference>
<sequence length="147" mass="16261">MNDAAQRRDDELVVPIRNESDLNHARMVTRETCKLVNVRGYQAQKIVTTVSELARNIARYASGGRVRFRVDATEEHIIIVAEDDGPGISNLDEILAGDYRSRTGLGRGLLGSRELADHFHIETSAAGTIVTTAFRYGGRKTWTTSTT</sequence>
<dbReference type="EMBL" id="PVNK01000136">
    <property type="protein sequence ID" value="PRQ01073.1"/>
    <property type="molecule type" value="Genomic_DNA"/>
</dbReference>
<dbReference type="InterPro" id="IPR036890">
    <property type="entry name" value="HATPase_C_sf"/>
</dbReference>
<evidence type="ECO:0000313" key="3">
    <source>
        <dbReference type="EMBL" id="PRQ01073.1"/>
    </source>
</evidence>
<evidence type="ECO:0000259" key="2">
    <source>
        <dbReference type="Pfam" id="PF13581"/>
    </source>
</evidence>
<dbReference type="PANTHER" id="PTHR35526:SF3">
    <property type="entry name" value="ANTI-SIGMA-F FACTOR RSBW"/>
    <property type="match status" value="1"/>
</dbReference>
<comment type="caution">
    <text evidence="3">The sequence shown here is derived from an EMBL/GenBank/DDBJ whole genome shotgun (WGS) entry which is preliminary data.</text>
</comment>
<keyword evidence="3" id="KW-0808">Transferase</keyword>
<dbReference type="Proteomes" id="UP000237968">
    <property type="component" value="Unassembled WGS sequence"/>
</dbReference>
<name>A0A2S9Y7J8_9BACT</name>
<keyword evidence="1" id="KW-0723">Serine/threonine-protein kinase</keyword>
<dbReference type="OrthoDB" id="9799195at2"/>
<keyword evidence="4" id="KW-1185">Reference proteome</keyword>
<dbReference type="Gene3D" id="3.30.565.10">
    <property type="entry name" value="Histidine kinase-like ATPase, C-terminal domain"/>
    <property type="match status" value="1"/>
</dbReference>
<feature type="domain" description="Histidine kinase/HSP90-like ATPase" evidence="2">
    <location>
        <begin position="21"/>
        <end position="131"/>
    </location>
</feature>
<dbReference type="Pfam" id="PF13581">
    <property type="entry name" value="HATPase_c_2"/>
    <property type="match status" value="1"/>
</dbReference>